<sequence length="296" mass="34142">MVLALVKGATFFFVTGLGFVGNMFVLVNYLFMFEGTQKKSIHFIFIHLTFTNIMILLLKGIPKTIALDMGNFFDEIGCKIIVYFTRMARGLSICTSSLLTLVQAIIISPRDSVWRKLKLQSGWHILLPLLFFWILNSLISMNLLFHIKNISRNTSQISKHDNYCYFVPDNLIMRWSFLTLMVLRDAVFQGILGVASGYMVFLLHKHHQRVLYLQNSNFLCKTPPEMKATQNVLFLMLCFLFFYWTDCFLSLYLTLSLENESTTLAVQEFLSLGYALFSPFVLIPRGGHLAECWQSQ</sequence>
<evidence type="ECO:0000256" key="6">
    <source>
        <dbReference type="ARBA" id="ARBA00022692"/>
    </source>
</evidence>
<evidence type="ECO:0000256" key="7">
    <source>
        <dbReference type="ARBA" id="ARBA00022989"/>
    </source>
</evidence>
<dbReference type="GO" id="GO:0005886">
    <property type="term" value="C:plasma membrane"/>
    <property type="evidence" value="ECO:0007669"/>
    <property type="project" value="UniProtKB-SubCell"/>
</dbReference>
<gene>
    <name evidence="16" type="primary">LOC105997021</name>
</gene>
<evidence type="ECO:0000313" key="16">
    <source>
        <dbReference type="RefSeq" id="XP_012886747.1"/>
    </source>
</evidence>
<dbReference type="Proteomes" id="UP000081671">
    <property type="component" value="Unplaced"/>
</dbReference>
<evidence type="ECO:0000259" key="14">
    <source>
        <dbReference type="PROSITE" id="PS50262"/>
    </source>
</evidence>
<protein>
    <recommendedName>
        <fullName evidence="13">Vomeronasal type-1 receptor</fullName>
    </recommendedName>
</protein>
<evidence type="ECO:0000313" key="15">
    <source>
        <dbReference type="Proteomes" id="UP000081671"/>
    </source>
</evidence>
<comment type="function">
    <text evidence="1">Putative pheromone receptor.</text>
</comment>
<evidence type="ECO:0000256" key="3">
    <source>
        <dbReference type="ARBA" id="ARBA00010663"/>
    </source>
</evidence>
<evidence type="ECO:0000256" key="2">
    <source>
        <dbReference type="ARBA" id="ARBA00004651"/>
    </source>
</evidence>
<dbReference type="GO" id="GO:0016503">
    <property type="term" value="F:pheromone receptor activity"/>
    <property type="evidence" value="ECO:0007669"/>
    <property type="project" value="InterPro"/>
</dbReference>
<dbReference type="PANTHER" id="PTHR24062">
    <property type="entry name" value="VOMERONASAL TYPE-1 RECEPTOR"/>
    <property type="match status" value="1"/>
</dbReference>
<feature type="domain" description="G-protein coupled receptors family 1 profile" evidence="14">
    <location>
        <begin position="21"/>
        <end position="282"/>
    </location>
</feature>
<dbReference type="InterPro" id="IPR004072">
    <property type="entry name" value="Vmron_rcpt_1"/>
</dbReference>
<proteinExistence type="inferred from homology"/>
<dbReference type="OrthoDB" id="9596041at2759"/>
<comment type="subcellular location">
    <subcellularLocation>
        <location evidence="2 13">Cell membrane</location>
        <topology evidence="2 13">Multi-pass membrane protein</topology>
    </subcellularLocation>
</comment>
<dbReference type="GO" id="GO:0007606">
    <property type="term" value="P:sensory perception of chemical stimulus"/>
    <property type="evidence" value="ECO:0007669"/>
    <property type="project" value="UniProtKB-ARBA"/>
</dbReference>
<dbReference type="GO" id="GO:0019236">
    <property type="term" value="P:response to pheromone"/>
    <property type="evidence" value="ECO:0007669"/>
    <property type="project" value="UniProtKB-KW"/>
</dbReference>
<dbReference type="KEGG" id="dord:105997021"/>
<name>A0A1S3GFI5_DIPOR</name>
<organism evidence="15 16">
    <name type="scientific">Dipodomys ordii</name>
    <name type="common">Ord's kangaroo rat</name>
    <dbReference type="NCBI Taxonomy" id="10020"/>
    <lineage>
        <taxon>Eukaryota</taxon>
        <taxon>Metazoa</taxon>
        <taxon>Chordata</taxon>
        <taxon>Craniata</taxon>
        <taxon>Vertebrata</taxon>
        <taxon>Euteleostomi</taxon>
        <taxon>Mammalia</taxon>
        <taxon>Eutheria</taxon>
        <taxon>Euarchontoglires</taxon>
        <taxon>Glires</taxon>
        <taxon>Rodentia</taxon>
        <taxon>Castorimorpha</taxon>
        <taxon>Heteromyidae</taxon>
        <taxon>Dipodomyinae</taxon>
        <taxon>Dipodomys</taxon>
    </lineage>
</organism>
<keyword evidence="8 13" id="KW-0297">G-protein coupled receptor</keyword>
<dbReference type="InParanoid" id="A0A1S3GFI5"/>
<keyword evidence="5 13" id="KW-0589">Pheromone response</keyword>
<dbReference type="FunFam" id="1.20.1070.10:FF:000033">
    <property type="entry name" value="Vomeronasal type-1 receptor"/>
    <property type="match status" value="1"/>
</dbReference>
<keyword evidence="4 13" id="KW-1003">Cell membrane</keyword>
<evidence type="ECO:0000256" key="1">
    <source>
        <dbReference type="ARBA" id="ARBA00003878"/>
    </source>
</evidence>
<feature type="transmembrane region" description="Helical" evidence="13">
    <location>
        <begin position="43"/>
        <end position="61"/>
    </location>
</feature>
<dbReference type="PROSITE" id="PS50262">
    <property type="entry name" value="G_PROTEIN_RECEP_F1_2"/>
    <property type="match status" value="1"/>
</dbReference>
<dbReference type="InterPro" id="IPR017452">
    <property type="entry name" value="GPCR_Rhodpsn_7TM"/>
</dbReference>
<keyword evidence="9 13" id="KW-0472">Membrane</keyword>
<keyword evidence="15" id="KW-1185">Reference proteome</keyword>
<reference evidence="16" key="1">
    <citation type="submission" date="2025-08" db="UniProtKB">
        <authorList>
            <consortium name="RefSeq"/>
        </authorList>
    </citation>
    <scope>IDENTIFICATION</scope>
    <source>
        <tissue evidence="16">Kidney</tissue>
    </source>
</reference>
<dbReference type="AlphaFoldDB" id="A0A1S3GFI5"/>
<evidence type="ECO:0000256" key="5">
    <source>
        <dbReference type="ARBA" id="ARBA00022507"/>
    </source>
</evidence>
<evidence type="ECO:0000256" key="12">
    <source>
        <dbReference type="ARBA" id="ARBA00023224"/>
    </source>
</evidence>
<accession>A0A1S3GFI5</accession>
<evidence type="ECO:0000256" key="9">
    <source>
        <dbReference type="ARBA" id="ARBA00023136"/>
    </source>
</evidence>
<dbReference type="Gene3D" id="1.20.1070.10">
    <property type="entry name" value="Rhodopsin 7-helix transmembrane proteins"/>
    <property type="match status" value="1"/>
</dbReference>
<feature type="transmembrane region" description="Helical" evidence="13">
    <location>
        <begin position="81"/>
        <end position="102"/>
    </location>
</feature>
<keyword evidence="7 13" id="KW-1133">Transmembrane helix</keyword>
<feature type="transmembrane region" description="Helical" evidence="13">
    <location>
        <begin position="232"/>
        <end position="252"/>
    </location>
</feature>
<evidence type="ECO:0000256" key="11">
    <source>
        <dbReference type="ARBA" id="ARBA00023180"/>
    </source>
</evidence>
<dbReference type="PRINTS" id="PR01534">
    <property type="entry name" value="VOMERONASL1R"/>
</dbReference>
<evidence type="ECO:0000256" key="10">
    <source>
        <dbReference type="ARBA" id="ARBA00023170"/>
    </source>
</evidence>
<keyword evidence="10 13" id="KW-0675">Receptor</keyword>
<dbReference type="RefSeq" id="XP_012886747.1">
    <property type="nucleotide sequence ID" value="XM_013031293.1"/>
</dbReference>
<keyword evidence="6 13" id="KW-0812">Transmembrane</keyword>
<comment type="similarity">
    <text evidence="3 13">Belongs to the G-protein coupled receptor 1 family.</text>
</comment>
<dbReference type="Pfam" id="PF03402">
    <property type="entry name" value="V1R"/>
    <property type="match status" value="1"/>
</dbReference>
<evidence type="ECO:0000256" key="13">
    <source>
        <dbReference type="RuleBase" id="RU364061"/>
    </source>
</evidence>
<feature type="transmembrane region" description="Helical" evidence="13">
    <location>
        <begin position="186"/>
        <end position="203"/>
    </location>
</feature>
<dbReference type="FunCoup" id="A0A1S3GFI5">
    <property type="interactions" value="182"/>
</dbReference>
<feature type="transmembrane region" description="Helical" evidence="13">
    <location>
        <begin position="123"/>
        <end position="145"/>
    </location>
</feature>
<feature type="transmembrane region" description="Helical" evidence="13">
    <location>
        <begin position="12"/>
        <end position="31"/>
    </location>
</feature>
<keyword evidence="12 13" id="KW-0807">Transducer</keyword>
<dbReference type="SUPFAM" id="SSF81321">
    <property type="entry name" value="Family A G protein-coupled receptor-like"/>
    <property type="match status" value="1"/>
</dbReference>
<keyword evidence="11" id="KW-0325">Glycoprotein</keyword>
<dbReference type="GeneID" id="105997021"/>
<evidence type="ECO:0000256" key="8">
    <source>
        <dbReference type="ARBA" id="ARBA00023040"/>
    </source>
</evidence>
<evidence type="ECO:0000256" key="4">
    <source>
        <dbReference type="ARBA" id="ARBA00022475"/>
    </source>
</evidence>